<keyword evidence="1" id="KW-0472">Membrane</keyword>
<protein>
    <submittedName>
        <fullName evidence="2">TIGR04438 family Trp-rich protein</fullName>
    </submittedName>
</protein>
<gene>
    <name evidence="2" type="ORF">HKT17_09455</name>
</gene>
<evidence type="ECO:0000313" key="2">
    <source>
        <dbReference type="EMBL" id="QJR29916.1"/>
    </source>
</evidence>
<keyword evidence="1" id="KW-0812">Transmembrane</keyword>
<keyword evidence="3" id="KW-1185">Reference proteome</keyword>
<dbReference type="NCBIfam" id="TIGR04438">
    <property type="entry name" value="small_Trp_rich"/>
    <property type="match status" value="1"/>
</dbReference>
<dbReference type="EMBL" id="CP053084">
    <property type="protein sequence ID" value="QJR29916.1"/>
    <property type="molecule type" value="Genomic_DNA"/>
</dbReference>
<evidence type="ECO:0000313" key="3">
    <source>
        <dbReference type="Proteomes" id="UP000501130"/>
    </source>
</evidence>
<dbReference type="Proteomes" id="UP000501130">
    <property type="component" value="Chromosome"/>
</dbReference>
<feature type="transmembrane region" description="Helical" evidence="1">
    <location>
        <begin position="26"/>
        <end position="49"/>
    </location>
</feature>
<keyword evidence="1" id="KW-1133">Transmembrane helix</keyword>
<proteinExistence type="predicted"/>
<reference evidence="2 3" key="1">
    <citation type="submission" date="2020-05" db="EMBL/GenBank/DDBJ databases">
        <title>Compete genome of Limnobacter sp. SAORIC-580.</title>
        <authorList>
            <person name="Song J."/>
            <person name="Cho J.-C."/>
        </authorList>
    </citation>
    <scope>NUCLEOTIDE SEQUENCE [LARGE SCALE GENOMIC DNA]</scope>
    <source>
        <strain evidence="2 3">SAORIC-580</strain>
    </source>
</reference>
<dbReference type="InterPro" id="IPR031044">
    <property type="entry name" value="Small_Trp_rich"/>
</dbReference>
<sequence>MIFILLGILLLTMKLGGVHPVSNWEWFSIALPFLMAICWFELFEPWLGLDVRRQQFRKRQLEARIRHFQNKKPRRQRRGFPFR</sequence>
<name>A0ABX6N7A4_9BURK</name>
<organism evidence="2 3">
    <name type="scientific">Limnobacter profundi</name>
    <dbReference type="NCBI Taxonomy" id="2732163"/>
    <lineage>
        <taxon>Bacteria</taxon>
        <taxon>Pseudomonadati</taxon>
        <taxon>Pseudomonadota</taxon>
        <taxon>Betaproteobacteria</taxon>
        <taxon>Burkholderiales</taxon>
        <taxon>Burkholderiaceae</taxon>
        <taxon>Limnobacter</taxon>
    </lineage>
</organism>
<accession>A0ABX6N7A4</accession>
<evidence type="ECO:0000256" key="1">
    <source>
        <dbReference type="SAM" id="Phobius"/>
    </source>
</evidence>
<dbReference type="RefSeq" id="WP_105029392.1">
    <property type="nucleotide sequence ID" value="NZ_CP053084.1"/>
</dbReference>